<evidence type="ECO:0000313" key="3">
    <source>
        <dbReference type="Proteomes" id="UP001059041"/>
    </source>
</evidence>
<dbReference type="Proteomes" id="UP001059041">
    <property type="component" value="Unassembled WGS sequence"/>
</dbReference>
<dbReference type="GO" id="GO:0015074">
    <property type="term" value="P:DNA integration"/>
    <property type="evidence" value="ECO:0007669"/>
    <property type="project" value="InterPro"/>
</dbReference>
<organism evidence="2 3">
    <name type="scientific">Triplophysa rosa</name>
    <name type="common">Cave loach</name>
    <dbReference type="NCBI Taxonomy" id="992332"/>
    <lineage>
        <taxon>Eukaryota</taxon>
        <taxon>Metazoa</taxon>
        <taxon>Chordata</taxon>
        <taxon>Craniata</taxon>
        <taxon>Vertebrata</taxon>
        <taxon>Euteleostomi</taxon>
        <taxon>Actinopterygii</taxon>
        <taxon>Neopterygii</taxon>
        <taxon>Teleostei</taxon>
        <taxon>Ostariophysi</taxon>
        <taxon>Cypriniformes</taxon>
        <taxon>Nemacheilidae</taxon>
        <taxon>Triplophysa</taxon>
    </lineage>
</organism>
<dbReference type="Gene3D" id="3.30.420.10">
    <property type="entry name" value="Ribonuclease H-like superfamily/Ribonuclease H"/>
    <property type="match status" value="1"/>
</dbReference>
<reference evidence="2" key="1">
    <citation type="submission" date="2021-02" db="EMBL/GenBank/DDBJ databases">
        <title>Comparative genomics reveals that relaxation of natural selection precedes convergent phenotypic evolution of cavefish.</title>
        <authorList>
            <person name="Peng Z."/>
        </authorList>
    </citation>
    <scope>NUCLEOTIDE SEQUENCE</scope>
    <source>
        <tissue evidence="2">Muscle</tissue>
    </source>
</reference>
<dbReference type="PANTHER" id="PTHR47331:SF7">
    <property type="match status" value="1"/>
</dbReference>
<keyword evidence="3" id="KW-1185">Reference proteome</keyword>
<protein>
    <recommendedName>
        <fullName evidence="1">Integrase catalytic domain-containing protein</fullName>
    </recommendedName>
</protein>
<dbReference type="AlphaFoldDB" id="A0A9W7W8S9"/>
<dbReference type="GO" id="GO:0003676">
    <property type="term" value="F:nucleic acid binding"/>
    <property type="evidence" value="ECO:0007669"/>
    <property type="project" value="InterPro"/>
</dbReference>
<feature type="domain" description="Integrase catalytic" evidence="1">
    <location>
        <begin position="215"/>
        <end position="406"/>
    </location>
</feature>
<evidence type="ECO:0000259" key="1">
    <source>
        <dbReference type="PROSITE" id="PS50994"/>
    </source>
</evidence>
<dbReference type="InterPro" id="IPR040676">
    <property type="entry name" value="DUF5641"/>
</dbReference>
<dbReference type="PROSITE" id="PS50994">
    <property type="entry name" value="INTEGRASE"/>
    <property type="match status" value="1"/>
</dbReference>
<dbReference type="EMBL" id="JAFHDT010000482">
    <property type="protein sequence ID" value="KAI7789378.1"/>
    <property type="molecule type" value="Genomic_DNA"/>
</dbReference>
<dbReference type="InterPro" id="IPR001584">
    <property type="entry name" value="Integrase_cat-core"/>
</dbReference>
<dbReference type="Pfam" id="PF18701">
    <property type="entry name" value="DUF5641"/>
    <property type="match status" value="1"/>
</dbReference>
<dbReference type="InterPro" id="IPR036397">
    <property type="entry name" value="RNaseH_sf"/>
</dbReference>
<name>A0A9W7W8S9_TRIRA</name>
<dbReference type="PANTHER" id="PTHR47331">
    <property type="entry name" value="PHD-TYPE DOMAIN-CONTAINING PROTEIN"/>
    <property type="match status" value="1"/>
</dbReference>
<sequence length="526" mass="59883">MRFVPEVTTLTTKATESHLGSQHFERCSSWRTLYETIERLIHVAAYFKGKSDRAERKGWKSFKETYSISELSQAKAVIIRSVQYQAFKEDLKCLHNKQTCPKRNKLEKLNPILDKDGLLRVRGRLSSANLLKEEKHPLIIPHTHHISILLVRHFHEQVAHQGRHITEGAIRAAGYWIIGGKRLVSSVIHKCVTCRKLRGKLEDHMMADLPSDRLTPEPPFTTVGLDVFGPWSIMTRRTRGGCAESKRWAVLFTCMSTRAVHIELIETMSMDSFINALRRFFSVRGPAKLLRSDRGTNFVGACKQLDINTDESTVRKYLQEKGCSWVFNPPHASHMGGSWERLIGVARRILHAMLLQTGPTRLTHEILSTFMAEVMAIMNARPLVSVSTDADMPEVLTPAMLLTQKLSALSAPSGNFSTAQLYSQQWKQVQCLADTFWKRWKGEYLSTLQSHRKWTKDKPNVKEGDVVLLKDSQAHRNEWPMGLVIKTIPSSDKRVRKVEVRVVKDGTAKVFLRPVSETVVLLSETK</sequence>
<comment type="caution">
    <text evidence="2">The sequence shown here is derived from an EMBL/GenBank/DDBJ whole genome shotgun (WGS) entry which is preliminary data.</text>
</comment>
<accession>A0A9W7W8S9</accession>
<evidence type="ECO:0000313" key="2">
    <source>
        <dbReference type="EMBL" id="KAI7789378.1"/>
    </source>
</evidence>
<dbReference type="SUPFAM" id="SSF53098">
    <property type="entry name" value="Ribonuclease H-like"/>
    <property type="match status" value="1"/>
</dbReference>
<gene>
    <name evidence="2" type="ORF">IRJ41_019889</name>
</gene>
<proteinExistence type="predicted"/>
<dbReference type="InterPro" id="IPR012337">
    <property type="entry name" value="RNaseH-like_sf"/>
</dbReference>